<accession>A0ABQ3A8Q9</accession>
<dbReference type="EMBL" id="BMWE01000019">
    <property type="protein sequence ID" value="GGY41059.1"/>
    <property type="molecule type" value="Genomic_DNA"/>
</dbReference>
<evidence type="ECO:0000256" key="2">
    <source>
        <dbReference type="SAM" id="Phobius"/>
    </source>
</evidence>
<feature type="transmembrane region" description="Helical" evidence="2">
    <location>
        <begin position="253"/>
        <end position="272"/>
    </location>
</feature>
<keyword evidence="4" id="KW-1185">Reference proteome</keyword>
<proteinExistence type="predicted"/>
<evidence type="ECO:0000313" key="4">
    <source>
        <dbReference type="Proteomes" id="UP000653308"/>
    </source>
</evidence>
<keyword evidence="2" id="KW-0812">Transmembrane</keyword>
<keyword evidence="2" id="KW-1133">Transmembrane helix</keyword>
<organism evidence="3 4">
    <name type="scientific">Streptomyces djakartensis</name>
    <dbReference type="NCBI Taxonomy" id="68193"/>
    <lineage>
        <taxon>Bacteria</taxon>
        <taxon>Bacillati</taxon>
        <taxon>Actinomycetota</taxon>
        <taxon>Actinomycetes</taxon>
        <taxon>Kitasatosporales</taxon>
        <taxon>Streptomycetaceae</taxon>
        <taxon>Streptomyces</taxon>
    </lineage>
</organism>
<feature type="transmembrane region" description="Helical" evidence="2">
    <location>
        <begin position="199"/>
        <end position="219"/>
    </location>
</feature>
<keyword evidence="2" id="KW-0472">Membrane</keyword>
<evidence type="ECO:0000256" key="1">
    <source>
        <dbReference type="SAM" id="MobiDB-lite"/>
    </source>
</evidence>
<feature type="transmembrane region" description="Helical" evidence="2">
    <location>
        <begin position="284"/>
        <end position="307"/>
    </location>
</feature>
<sequence length="396" mass="43351">MRRARAGLATGSPLTEGRDMPSVQHSTIPDAAGDVAGRRRSSWHQRASAYVAELQAELDRFKIRSESSGHLPRDTKSLLEKAEVQLNAAREALNERDTLHARFSGSLVDRSWANIHRAELTILKLTDEEDLAWWGTEVLARAEQHLGAGDPIRKELESQVKAHNRRLGWRFKDLAVRALRAANDAEDLERSRLRSFGNILLTSVILATLIAGTLVLWGYVEPRAVAKNLCFTTPPPDSDPFCPIGTSPSGGDVLIVEFFGLGGAALAGAVSLRKMRGTATPYMVPMLLLLLRLPVGALAAVFGLLIIQGGFIPGFSNLDSSAQVLSWSLLFGVAQESVTRLIDQQGQKVISNVRGPSRGFEDDTDSDSVRPAAPVRPAVNGHRRQTLRQAFRRYDQ</sequence>
<protein>
    <submittedName>
        <fullName evidence="3">Uncharacterized protein</fullName>
    </submittedName>
</protein>
<comment type="caution">
    <text evidence="3">The sequence shown here is derived from an EMBL/GenBank/DDBJ whole genome shotgun (WGS) entry which is preliminary data.</text>
</comment>
<dbReference type="Proteomes" id="UP000653308">
    <property type="component" value="Unassembled WGS sequence"/>
</dbReference>
<reference evidence="4" key="1">
    <citation type="journal article" date="2019" name="Int. J. Syst. Evol. Microbiol.">
        <title>The Global Catalogue of Microorganisms (GCM) 10K type strain sequencing project: providing services to taxonomists for standard genome sequencing and annotation.</title>
        <authorList>
            <consortium name="The Broad Institute Genomics Platform"/>
            <consortium name="The Broad Institute Genome Sequencing Center for Infectious Disease"/>
            <person name="Wu L."/>
            <person name="Ma J."/>
        </authorList>
    </citation>
    <scope>NUCLEOTIDE SEQUENCE [LARGE SCALE GENOMIC DNA]</scope>
    <source>
        <strain evidence="4">JCM 4957</strain>
    </source>
</reference>
<feature type="region of interest" description="Disordered" evidence="1">
    <location>
        <begin position="353"/>
        <end position="379"/>
    </location>
</feature>
<name>A0ABQ3A8Q9_9ACTN</name>
<gene>
    <name evidence="3" type="ORF">GCM10010384_55050</name>
</gene>
<feature type="region of interest" description="Disordered" evidence="1">
    <location>
        <begin position="1"/>
        <end position="39"/>
    </location>
</feature>
<evidence type="ECO:0000313" key="3">
    <source>
        <dbReference type="EMBL" id="GGY41059.1"/>
    </source>
</evidence>